<dbReference type="CDD" id="cd01450">
    <property type="entry name" value="vWFA_subfamily_ECM"/>
    <property type="match status" value="2"/>
</dbReference>
<feature type="domain" description="VWFA" evidence="11">
    <location>
        <begin position="912"/>
        <end position="1082"/>
    </location>
</feature>
<keyword evidence="2" id="KW-0964">Secreted</keyword>
<feature type="chain" id="PRO_5016300072" description="VWFA domain-containing protein" evidence="10">
    <location>
        <begin position="21"/>
        <end position="2340"/>
    </location>
</feature>
<feature type="region of interest" description="Disordered" evidence="9">
    <location>
        <begin position="2231"/>
        <end position="2291"/>
    </location>
</feature>
<dbReference type="GO" id="GO:0005581">
    <property type="term" value="C:collagen trimer"/>
    <property type="evidence" value="ECO:0007669"/>
    <property type="project" value="UniProtKB-KW"/>
</dbReference>
<keyword evidence="7" id="KW-0325">Glycoprotein</keyword>
<evidence type="ECO:0000313" key="12">
    <source>
        <dbReference type="EMBL" id="PWA20707.1"/>
    </source>
</evidence>
<accession>A0A315VN91</accession>
<dbReference type="Pfam" id="PF01391">
    <property type="entry name" value="Collagen"/>
    <property type="match status" value="1"/>
</dbReference>
<evidence type="ECO:0000256" key="8">
    <source>
        <dbReference type="SAM" id="Coils"/>
    </source>
</evidence>
<keyword evidence="3 10" id="KW-0732">Signal</keyword>
<dbReference type="FunFam" id="3.40.50.410:FF:000004">
    <property type="entry name" value="collagen alpha-6(VI) chain"/>
    <property type="match status" value="5"/>
</dbReference>
<keyword evidence="4" id="KW-0677">Repeat</keyword>
<evidence type="ECO:0000256" key="3">
    <source>
        <dbReference type="ARBA" id="ARBA00022729"/>
    </source>
</evidence>
<organism evidence="12 13">
    <name type="scientific">Gambusia affinis</name>
    <name type="common">Western mosquitofish</name>
    <name type="synonym">Heterandria affinis</name>
    <dbReference type="NCBI Taxonomy" id="33528"/>
    <lineage>
        <taxon>Eukaryota</taxon>
        <taxon>Metazoa</taxon>
        <taxon>Chordata</taxon>
        <taxon>Craniata</taxon>
        <taxon>Vertebrata</taxon>
        <taxon>Euteleostomi</taxon>
        <taxon>Actinopterygii</taxon>
        <taxon>Neopterygii</taxon>
        <taxon>Teleostei</taxon>
        <taxon>Neoteleostei</taxon>
        <taxon>Acanthomorphata</taxon>
        <taxon>Ovalentaria</taxon>
        <taxon>Atherinomorphae</taxon>
        <taxon>Cyprinodontiformes</taxon>
        <taxon>Poeciliidae</taxon>
        <taxon>Poeciliinae</taxon>
        <taxon>Gambusia</taxon>
    </lineage>
</organism>
<evidence type="ECO:0000256" key="4">
    <source>
        <dbReference type="ARBA" id="ARBA00022737"/>
    </source>
</evidence>
<dbReference type="SMART" id="SM00327">
    <property type="entry name" value="VWA"/>
    <property type="match status" value="8"/>
</dbReference>
<dbReference type="SUPFAM" id="SSF53300">
    <property type="entry name" value="vWA-like"/>
    <property type="match status" value="9"/>
</dbReference>
<feature type="compositionally biased region" description="Low complexity" evidence="9">
    <location>
        <begin position="2052"/>
        <end position="2061"/>
    </location>
</feature>
<dbReference type="STRING" id="33528.ENSGAFP00000010981"/>
<gene>
    <name evidence="12" type="ORF">CCH79_00019777</name>
</gene>
<evidence type="ECO:0000256" key="2">
    <source>
        <dbReference type="ARBA" id="ARBA00022525"/>
    </source>
</evidence>
<dbReference type="PANTHER" id="PTHR24020:SF86">
    <property type="entry name" value="COLLAGEN, TYPE VI, ALPHA 4"/>
    <property type="match status" value="1"/>
</dbReference>
<feature type="domain" description="VWFA" evidence="11">
    <location>
        <begin position="1098"/>
        <end position="1267"/>
    </location>
</feature>
<feature type="domain" description="VWFA" evidence="11">
    <location>
        <begin position="1285"/>
        <end position="1459"/>
    </location>
</feature>
<feature type="compositionally biased region" description="Basic and acidic residues" evidence="9">
    <location>
        <begin position="2184"/>
        <end position="2200"/>
    </location>
</feature>
<evidence type="ECO:0000259" key="11">
    <source>
        <dbReference type="PROSITE" id="PS50234"/>
    </source>
</evidence>
<feature type="compositionally biased region" description="Gly residues" evidence="9">
    <location>
        <begin position="1911"/>
        <end position="1920"/>
    </location>
</feature>
<dbReference type="InterPro" id="IPR008160">
    <property type="entry name" value="Collagen"/>
</dbReference>
<dbReference type="InterPro" id="IPR036465">
    <property type="entry name" value="vWFA_dom_sf"/>
</dbReference>
<feature type="domain" description="VWFA" evidence="11">
    <location>
        <begin position="1477"/>
        <end position="1652"/>
    </location>
</feature>
<feature type="compositionally biased region" description="Gly residues" evidence="9">
    <location>
        <begin position="2117"/>
        <end position="2128"/>
    </location>
</feature>
<reference evidence="12 13" key="1">
    <citation type="journal article" date="2018" name="G3 (Bethesda)">
        <title>A High-Quality Reference Genome for the Invasive Mosquitofish Gambusia affinis Using a Chicago Library.</title>
        <authorList>
            <person name="Hoffberg S.L."/>
            <person name="Troendle N.J."/>
            <person name="Glenn T.C."/>
            <person name="Mahmud O."/>
            <person name="Louha S."/>
            <person name="Chalopin D."/>
            <person name="Bennetzen J.L."/>
            <person name="Mauricio R."/>
        </authorList>
    </citation>
    <scope>NUCLEOTIDE SEQUENCE [LARGE SCALE GENOMIC DNA]</scope>
    <source>
        <strain evidence="12">NE01/NJP1002.9</strain>
        <tissue evidence="12">Muscle</tissue>
    </source>
</reference>
<dbReference type="PROSITE" id="PS50234">
    <property type="entry name" value="VWFA"/>
    <property type="match status" value="8"/>
</dbReference>
<dbReference type="Pfam" id="PF00092">
    <property type="entry name" value="VWA"/>
    <property type="match status" value="8"/>
</dbReference>
<feature type="domain" description="VWFA" evidence="11">
    <location>
        <begin position="514"/>
        <end position="707"/>
    </location>
</feature>
<name>A0A315VN91_GAMAF</name>
<evidence type="ECO:0000256" key="6">
    <source>
        <dbReference type="ARBA" id="ARBA00023119"/>
    </source>
</evidence>
<dbReference type="PRINTS" id="PR00453">
    <property type="entry name" value="VWFADOMAIN"/>
</dbReference>
<feature type="domain" description="VWFA" evidence="11">
    <location>
        <begin position="116"/>
        <end position="290"/>
    </location>
</feature>
<feature type="region of interest" description="Disordered" evidence="9">
    <location>
        <begin position="1902"/>
        <end position="1991"/>
    </location>
</feature>
<feature type="region of interest" description="Disordered" evidence="9">
    <location>
        <begin position="2184"/>
        <end position="2212"/>
    </location>
</feature>
<dbReference type="InterPro" id="IPR050525">
    <property type="entry name" value="ECM_Assembly_Org"/>
</dbReference>
<sequence>MMGLMVWAWIISAVMQRRSAEEEEGTCWADWFPAGRRTRNGTSVLSTCFHPQFFLGWSGRREELEDISIMEGGRSLLLCLIVATCFHGNAAQTTDSVSALLDLHPPSVCTQEAVADLVFLVDGSWSIGTENFDQIRQFLYTVVNSFDVSTDHVRVGLVQYSFTPRTEFQLNTFQDKEEILEYIKSLPYSGGGTNTGKGLDFVLTKHFVESAGSRAAQNVPQIAVVITDGKSQDEVELHAERLRDKGIILYAIGIKDADADELKQIANRPYSQHVHSVSDFSALRGISQNIIQTLCTTVEEAKRQVQQMSQECAVANMADIVFLVDGSSSIGISSFQQVRLFLQSVVSGLDIGPDKVRVGLAQYSTNPHKEFLLKEHLDASSLMTAIQKFPYRAGGTNTGKAIDFLISEYFTEEAGSRASQRVPQIAVVITDGDSSDNVTDPARRLREQGVIVFAIGVGKANLEELENIANQPSQRFLFTIDSYEALQTLTGGLLQTVCVSMEDQRQALAEKFADIFFLVDGAMTQTKFQQVRTILTRLANQVNFGASAYRLGLAQYSEQVKVEFLLNQHQSREQIQAAVKNFQYLRLPPATKRNLGSALTFASANFFTKEAGSRADQGYRQFLVVMSGNDSSDQVFFGSRQIQSEAITVVGMSLGASMEELRVVATGQHVYQVNTTTVPLLRRIFETEEPETSLTQDCRAAKLADIVFIVDESGSITVENFQLVRSFLYSIISGLEINPNRVRVGIVLYNEEPTAQVYLNTFKQKTELLNFIKILPYRGGGTSTGAALNFTRENVFITGTGSRKDKGVEQVAVVITDGESQDNVSQAAAELRRAGVTIYSVGVQNANEDELRQIASYPPQKHVFIVDSFTRLKSLEEYLQKTLCNNIIRQAVSVSARRSGIREGCVQTDEADIFFLIDHSGSIYPSDFQDMKKFILEFISIFRIGPQHIRIGVVKYADFPELEFDLTTYSDQETLKTAVEEIRQVGGGTKTGKGLEFMGPLFMNATVTRGHKVREYLVVITDGESSDKVKAPAEALRAQGVITYAIGVKDAVVGELEEISGNPKRMFFVNNFDALNPIKDDIITDICTTDVCKDVPGDLLFLIDSSGSIHPDDYNKMKDFMKSIIRTSFVGRNEVHIGVMQFSSSQKPEFSLIEHFTKNDMIVAVNGMTQMGGGTKTGAAISAVAQLFDPARGGRPDLPQRLVVITDGEAQDNVKAPAEALRAKSVLVYAIGVMKANTTQLLEISGSAERVYAERDFNALKDLERQLSLDLCDPERDCKKTEQADIIFLVDGSTSITLNKFRSMQKFMQSMVNQTTVGKDLTRFGVILYSTLPKSVFTLSQYGTRQEVFKAIADLRPPFGDTFTGRALAYSLQFFGAEHGGRAALKVPQILMVITDGDATDRYSLVDPSVALSNAGVNVFSIGVEGANVTQLEIMAGNDQSKVFYVDNFKALETLYKNISQVLCNSTKPVCEKQEADLVFLVDQSGSISSNDYSIMKNFTIELVNSFKVGEDLVRVGLAQFSSDFQHEFYLNQFYQEAEVSAHIFNMRHKGGGTNIGLALDSISEYFEASNGCRRSLGISQNLVLITDGDSQDEVEQPADRLRALGIEMFAIGIGDVHDLQLLQITKDPRKMFTVQNFGSLDAIKQKVVDTICKSKPSTDQPDCSIDIAMGFDISRRSGETLVSSQSKLEAFLPEIASYVSSVPHLCCTTSAITPSLAYRLVARDGRILDDFKFEAYSEDVVRKVMTSSLREPTFFNTALLQSFEAKFRAESRTGVKVLVIFSDGLDEDVISLENESERLRQSGNTLTRIDAGVATVTCIAPQAGNLCVRLPAGISALLVVALQGVRNATQLQMVEFGRGFGYKLPLTIGMPSVGSAVLKQIDSVSNRECCNIMCKCSGPEGVRGSRGRSGSKGGRGLRGNQGENGEDGVNGINGEQVPAPQQLRRVGFCGSGGSSEQIREKREKMELEEREDIQGTRVSRAETTRLLDPKERTDTQDYRWNLERKPVLVLVLLCPVSDPFVYPQGSPGEDGPLGEPGITGNRGQDGRRGNPGQKGPAGPSGSPGPNGPPGAAGPQGPRGVQGPTGPRGVPGLTGPQGRSALRAPPALTLLPWLPAGRGGADGRGRSGGAARSGRTEGERRPSPVLAMFWSDPGRVRSNPSVVFRANREIQEVLEFQDRREPEELRVRTAETGSDLRDPAGDPGFPGYPGLTVSPFPWKPGFVNVNRTHLHEGDRHHDDDGLSTQRKRRSGGGSRAGLHCRNQHQCSNKDHWTNPGLETLEDPSEPSQDRQGLVLNSSTYQKHSQSAEKLSSCLLPCEQQPSQPGVYGRMEIRKKHPVGM</sequence>
<feature type="coiled-coil region" evidence="8">
    <location>
        <begin position="291"/>
        <end position="318"/>
    </location>
</feature>
<feature type="domain" description="VWFA" evidence="11">
    <location>
        <begin position="705"/>
        <end position="879"/>
    </location>
</feature>
<feature type="compositionally biased region" description="Basic and acidic residues" evidence="9">
    <location>
        <begin position="1958"/>
        <end position="1968"/>
    </location>
</feature>
<keyword evidence="13" id="KW-1185">Reference proteome</keyword>
<feature type="compositionally biased region" description="Basic and acidic residues" evidence="9">
    <location>
        <begin position="1980"/>
        <end position="1991"/>
    </location>
</feature>
<comment type="subcellular location">
    <subcellularLocation>
        <location evidence="1">Secreted</location>
        <location evidence="1">Extracellular space</location>
    </subcellularLocation>
</comment>
<keyword evidence="5" id="KW-0130">Cell adhesion</keyword>
<keyword evidence="8" id="KW-0175">Coiled coil</keyword>
<dbReference type="InterPro" id="IPR002035">
    <property type="entry name" value="VWF_A"/>
</dbReference>
<feature type="domain" description="VWFA" evidence="11">
    <location>
        <begin position="319"/>
        <end position="497"/>
    </location>
</feature>
<protein>
    <recommendedName>
        <fullName evidence="11">VWFA domain-containing protein</fullName>
    </recommendedName>
</protein>
<feature type="compositionally biased region" description="Low complexity" evidence="9">
    <location>
        <begin position="2073"/>
        <end position="2091"/>
    </location>
</feature>
<feature type="compositionally biased region" description="Basic and acidic residues" evidence="9">
    <location>
        <begin position="2231"/>
        <end position="2240"/>
    </location>
</feature>
<dbReference type="Proteomes" id="UP000250572">
    <property type="component" value="Unassembled WGS sequence"/>
</dbReference>
<feature type="compositionally biased region" description="Low complexity" evidence="9">
    <location>
        <begin position="2101"/>
        <end position="2116"/>
    </location>
</feature>
<proteinExistence type="predicted"/>
<dbReference type="FunFam" id="3.40.50.410:FF:000001">
    <property type="entry name" value="Collagen, type XII, alpha 1"/>
    <property type="match status" value="2"/>
</dbReference>
<evidence type="ECO:0000256" key="1">
    <source>
        <dbReference type="ARBA" id="ARBA00004239"/>
    </source>
</evidence>
<dbReference type="PANTHER" id="PTHR24020">
    <property type="entry name" value="COLLAGEN ALPHA"/>
    <property type="match status" value="1"/>
</dbReference>
<evidence type="ECO:0000256" key="7">
    <source>
        <dbReference type="ARBA" id="ARBA00023180"/>
    </source>
</evidence>
<dbReference type="EMBL" id="NHOQ01001934">
    <property type="protein sequence ID" value="PWA20707.1"/>
    <property type="molecule type" value="Genomic_DNA"/>
</dbReference>
<dbReference type="Gene3D" id="3.40.50.410">
    <property type="entry name" value="von Willebrand factor, type A domain"/>
    <property type="match status" value="8"/>
</dbReference>
<dbReference type="GO" id="GO:0007155">
    <property type="term" value="P:cell adhesion"/>
    <property type="evidence" value="ECO:0007669"/>
    <property type="project" value="UniProtKB-KW"/>
</dbReference>
<comment type="caution">
    <text evidence="12">The sequence shown here is derived from an EMBL/GenBank/DDBJ whole genome shotgun (WGS) entry which is preliminary data.</text>
</comment>
<evidence type="ECO:0000313" key="13">
    <source>
        <dbReference type="Proteomes" id="UP000250572"/>
    </source>
</evidence>
<keyword evidence="6" id="KW-0176">Collagen</keyword>
<feature type="region of interest" description="Disordered" evidence="9">
    <location>
        <begin position="2024"/>
        <end position="2143"/>
    </location>
</feature>
<evidence type="ECO:0000256" key="5">
    <source>
        <dbReference type="ARBA" id="ARBA00022889"/>
    </source>
</evidence>
<evidence type="ECO:0000256" key="10">
    <source>
        <dbReference type="SAM" id="SignalP"/>
    </source>
</evidence>
<evidence type="ECO:0000256" key="9">
    <source>
        <dbReference type="SAM" id="MobiDB-lite"/>
    </source>
</evidence>
<dbReference type="GO" id="GO:0005576">
    <property type="term" value="C:extracellular region"/>
    <property type="evidence" value="ECO:0007669"/>
    <property type="project" value="UniProtKB-SubCell"/>
</dbReference>
<feature type="signal peptide" evidence="10">
    <location>
        <begin position="1"/>
        <end position="20"/>
    </location>
</feature>